<dbReference type="InterPro" id="IPR017850">
    <property type="entry name" value="Alkaline_phosphatase_core_sf"/>
</dbReference>
<evidence type="ECO:0000313" key="4">
    <source>
        <dbReference type="EMBL" id="MBK1875507.1"/>
    </source>
</evidence>
<dbReference type="PANTHER" id="PTHR45953:SF1">
    <property type="entry name" value="IDURONATE 2-SULFATASE"/>
    <property type="match status" value="1"/>
</dbReference>
<gene>
    <name evidence="4" type="ORF">JIN87_01440</name>
</gene>
<dbReference type="Gene3D" id="3.40.720.10">
    <property type="entry name" value="Alkaline Phosphatase, subunit A"/>
    <property type="match status" value="1"/>
</dbReference>
<dbReference type="RefSeq" id="WP_200353724.1">
    <property type="nucleotide sequence ID" value="NZ_JAENIL010000002.1"/>
</dbReference>
<sequence length="471" mass="54112">MRPKNILLLCPDEMKASALGCYGQSQPVSPFIDRMAEESLVFEQCHTVHPKCSPSRAALVTAQYPHVGGHRTLDLYVRHHELNLVTTLREAGYETALIGKNHTADPETFEAMFDYHVNDGGNQSLEDKDRKMVPGSYFVGQDEEPLDNFRDHVNTDNALEWIGEKRDASKPFFLWLNWNSPHPPYTTPEPFYGKLDRSTIELPPKDDASSKPRYQTELAKSYDTENISDEEWREIVATYLEMCTFVDAEVERAYQFLEDKGLLDDTLIVLWSDHGDFAGEHQLPEKWDTSFYDCITRVPFIVFDPSKREGKRVPALVESIDIMPTLLDMVGVDAPKGVQGQSLVSLAKGEVESVRDVVFCQGGQEPEMFDRVVAPDAKPRPCLAYQQKQDALYRVPEINIRAKMIRDTRWKYIYHLNDFEELYDLESDPWEIKNLASCDEHADTLTKYRMRMMKKLVEAETVDPYQGYLES</sequence>
<dbReference type="GO" id="GO:0004423">
    <property type="term" value="F:iduronate-2-sulfatase activity"/>
    <property type="evidence" value="ECO:0007669"/>
    <property type="project" value="TreeGrafter"/>
</dbReference>
<feature type="domain" description="Sulfatase N-terminal" evidence="3">
    <location>
        <begin position="4"/>
        <end position="332"/>
    </location>
</feature>
<organism evidence="4 5">
    <name type="scientific">Pelagicoccus mobilis</name>
    <dbReference type="NCBI Taxonomy" id="415221"/>
    <lineage>
        <taxon>Bacteria</taxon>
        <taxon>Pseudomonadati</taxon>
        <taxon>Verrucomicrobiota</taxon>
        <taxon>Opitutia</taxon>
        <taxon>Puniceicoccales</taxon>
        <taxon>Pelagicoccaceae</taxon>
        <taxon>Pelagicoccus</taxon>
    </lineage>
</organism>
<keyword evidence="5" id="KW-1185">Reference proteome</keyword>
<comment type="caution">
    <text evidence="4">The sequence shown here is derived from an EMBL/GenBank/DDBJ whole genome shotgun (WGS) entry which is preliminary data.</text>
</comment>
<dbReference type="InterPro" id="IPR000917">
    <property type="entry name" value="Sulfatase_N"/>
</dbReference>
<evidence type="ECO:0000259" key="3">
    <source>
        <dbReference type="Pfam" id="PF00884"/>
    </source>
</evidence>
<dbReference type="EMBL" id="JAENIL010000002">
    <property type="protein sequence ID" value="MBK1875507.1"/>
    <property type="molecule type" value="Genomic_DNA"/>
</dbReference>
<accession>A0A934RRD9</accession>
<reference evidence="4" key="1">
    <citation type="submission" date="2021-01" db="EMBL/GenBank/DDBJ databases">
        <title>Modified the classification status of verrucomicrobia.</title>
        <authorList>
            <person name="Feng X."/>
        </authorList>
    </citation>
    <scope>NUCLEOTIDE SEQUENCE</scope>
    <source>
        <strain evidence="4">KCTC 13126</strain>
    </source>
</reference>
<protein>
    <submittedName>
        <fullName evidence="4">Sulfatase-like hydrolase/transferase</fullName>
    </submittedName>
</protein>
<dbReference type="GO" id="GO:0046872">
    <property type="term" value="F:metal ion binding"/>
    <property type="evidence" value="ECO:0007669"/>
    <property type="project" value="UniProtKB-KW"/>
</dbReference>
<dbReference type="GO" id="GO:0005737">
    <property type="term" value="C:cytoplasm"/>
    <property type="evidence" value="ECO:0007669"/>
    <property type="project" value="TreeGrafter"/>
</dbReference>
<dbReference type="Proteomes" id="UP000617628">
    <property type="component" value="Unassembled WGS sequence"/>
</dbReference>
<evidence type="ECO:0000256" key="2">
    <source>
        <dbReference type="ARBA" id="ARBA00022801"/>
    </source>
</evidence>
<proteinExistence type="predicted"/>
<evidence type="ECO:0000256" key="1">
    <source>
        <dbReference type="ARBA" id="ARBA00022723"/>
    </source>
</evidence>
<name>A0A934RRD9_9BACT</name>
<dbReference type="SUPFAM" id="SSF53649">
    <property type="entry name" value="Alkaline phosphatase-like"/>
    <property type="match status" value="1"/>
</dbReference>
<keyword evidence="2 4" id="KW-0378">Hydrolase</keyword>
<keyword evidence="1" id="KW-0479">Metal-binding</keyword>
<evidence type="ECO:0000313" key="5">
    <source>
        <dbReference type="Proteomes" id="UP000617628"/>
    </source>
</evidence>
<dbReference type="Pfam" id="PF00884">
    <property type="entry name" value="Sulfatase"/>
    <property type="match status" value="1"/>
</dbReference>
<dbReference type="PANTHER" id="PTHR45953">
    <property type="entry name" value="IDURONATE 2-SULFATASE"/>
    <property type="match status" value="1"/>
</dbReference>
<dbReference type="AlphaFoldDB" id="A0A934RRD9"/>